<dbReference type="OrthoDB" id="2153847at2759"/>
<evidence type="ECO:0000256" key="1">
    <source>
        <dbReference type="SAM" id="MobiDB-lite"/>
    </source>
</evidence>
<accession>A0A9P8CPS5</accession>
<dbReference type="GeneID" id="70294365"/>
<feature type="region of interest" description="Disordered" evidence="1">
    <location>
        <begin position="325"/>
        <end position="356"/>
    </location>
</feature>
<dbReference type="RefSeq" id="XP_046118787.1">
    <property type="nucleotide sequence ID" value="XM_046263462.1"/>
</dbReference>
<dbReference type="AlphaFoldDB" id="A0A9P8CPS5"/>
<proteinExistence type="predicted"/>
<sequence length="549" mass="54323">MKWSSAAALSASVIGLAVASPMKQPLRKLHSREVPQEHSHDFVLTITKEFLDMDNPKGIADPVFGLLGNAAAAEGAGTVTNLDCLKQETADQAFTNAKAASDLRGMAGALLFQAIERNTGKVGLASVLCNEKAVNPEVAALASHQDPASPGAAETNKKITLELARQLAGIGADPNLALLSGTFAPGDLNDNTGAGLTCDTLEPDLGCIFSQKLLVLDATTDEIAAAVANVQPTFAGGKGGITAADIVDLSQFSVAGGGAASPGGGNATEPTETPATPIASAPAAIATSCAAVPPPVCSAITTTVAADAMSSLMASMTSATVGQVTESPVAPGSGSANLQPFTGALGGPPPPVESSVGDRPFSTNGATFTGLSAALGRSCDVQHNKCANAANAGQLAGGAAQCETQLSQCRAASASQNTKRQAALDFGSCSDPSIIFSDGLDGRKEPSFAPSNSNDFNHGSALGNKVITSFICGQLKDKCKAGQDAVAACESGAAAAAAASGQAAADAFNAALGVGGGTATSPDTGVVTEAPTQTAAPVASVVMTITQCV</sequence>
<dbReference type="Proteomes" id="UP000887229">
    <property type="component" value="Unassembled WGS sequence"/>
</dbReference>
<dbReference type="PANTHER" id="PTHR34587">
    <property type="entry name" value="VWFA DOMAIN-CONTAINING PROTEIN"/>
    <property type="match status" value="1"/>
</dbReference>
<dbReference type="EMBL" id="MU251253">
    <property type="protein sequence ID" value="KAG9254863.1"/>
    <property type="molecule type" value="Genomic_DNA"/>
</dbReference>
<evidence type="ECO:0008006" key="5">
    <source>
        <dbReference type="Google" id="ProtNLM"/>
    </source>
</evidence>
<dbReference type="InterPro" id="IPR053216">
    <property type="entry name" value="Appressorial_penetr-assoc"/>
</dbReference>
<organism evidence="3 4">
    <name type="scientific">Emericellopsis atlantica</name>
    <dbReference type="NCBI Taxonomy" id="2614577"/>
    <lineage>
        <taxon>Eukaryota</taxon>
        <taxon>Fungi</taxon>
        <taxon>Dikarya</taxon>
        <taxon>Ascomycota</taxon>
        <taxon>Pezizomycotina</taxon>
        <taxon>Sordariomycetes</taxon>
        <taxon>Hypocreomycetidae</taxon>
        <taxon>Hypocreales</taxon>
        <taxon>Bionectriaceae</taxon>
        <taxon>Emericellopsis</taxon>
    </lineage>
</organism>
<protein>
    <recommendedName>
        <fullName evidence="5">Cell wall mannoprotein</fullName>
    </recommendedName>
</protein>
<keyword evidence="2" id="KW-0732">Signal</keyword>
<evidence type="ECO:0000313" key="4">
    <source>
        <dbReference type="Proteomes" id="UP000887229"/>
    </source>
</evidence>
<dbReference type="PANTHER" id="PTHR34587:SF1">
    <property type="entry name" value="CIRCUMSPOROZOITE PROTEIN"/>
    <property type="match status" value="1"/>
</dbReference>
<name>A0A9P8CPS5_9HYPO</name>
<reference evidence="3" key="1">
    <citation type="journal article" date="2021" name="IMA Fungus">
        <title>Genomic characterization of three marine fungi, including Emericellopsis atlantica sp. nov. with signatures of a generalist lifestyle and marine biomass degradation.</title>
        <authorList>
            <person name="Hagestad O.C."/>
            <person name="Hou L."/>
            <person name="Andersen J.H."/>
            <person name="Hansen E.H."/>
            <person name="Altermark B."/>
            <person name="Li C."/>
            <person name="Kuhnert E."/>
            <person name="Cox R.J."/>
            <person name="Crous P.W."/>
            <person name="Spatafora J.W."/>
            <person name="Lail K."/>
            <person name="Amirebrahimi M."/>
            <person name="Lipzen A."/>
            <person name="Pangilinan J."/>
            <person name="Andreopoulos W."/>
            <person name="Hayes R.D."/>
            <person name="Ng V."/>
            <person name="Grigoriev I.V."/>
            <person name="Jackson S.A."/>
            <person name="Sutton T.D.S."/>
            <person name="Dobson A.D.W."/>
            <person name="Rama T."/>
        </authorList>
    </citation>
    <scope>NUCLEOTIDE SEQUENCE</scope>
    <source>
        <strain evidence="3">TS7</strain>
    </source>
</reference>
<evidence type="ECO:0000313" key="3">
    <source>
        <dbReference type="EMBL" id="KAG9254863.1"/>
    </source>
</evidence>
<keyword evidence="4" id="KW-1185">Reference proteome</keyword>
<comment type="caution">
    <text evidence="3">The sequence shown here is derived from an EMBL/GenBank/DDBJ whole genome shotgun (WGS) entry which is preliminary data.</text>
</comment>
<feature type="signal peptide" evidence="2">
    <location>
        <begin position="1"/>
        <end position="19"/>
    </location>
</feature>
<feature type="chain" id="PRO_5040277364" description="Cell wall mannoprotein" evidence="2">
    <location>
        <begin position="20"/>
        <end position="549"/>
    </location>
</feature>
<gene>
    <name evidence="3" type="ORF">F5Z01DRAFT_654992</name>
</gene>
<evidence type="ECO:0000256" key="2">
    <source>
        <dbReference type="SAM" id="SignalP"/>
    </source>
</evidence>